<reference evidence="1 2" key="1">
    <citation type="journal article" date="2019" name="Int. J. Syst. Evol. Microbiol.">
        <title>The Global Catalogue of Microorganisms (GCM) 10K type strain sequencing project: providing services to taxonomists for standard genome sequencing and annotation.</title>
        <authorList>
            <consortium name="The Broad Institute Genomics Platform"/>
            <consortium name="The Broad Institute Genome Sequencing Center for Infectious Disease"/>
            <person name="Wu L."/>
            <person name="Ma J."/>
        </authorList>
    </citation>
    <scope>NUCLEOTIDE SEQUENCE [LARGE SCALE GENOMIC DNA]</scope>
    <source>
        <strain evidence="1 2">NBRC 111368</strain>
    </source>
</reference>
<name>A0ABD5RZG3_9EURY</name>
<accession>A0ABD5RZG3</accession>
<comment type="caution">
    <text evidence="1">The sequence shown here is derived from an EMBL/GenBank/DDBJ whole genome shotgun (WGS) entry which is preliminary data.</text>
</comment>
<evidence type="ECO:0000313" key="2">
    <source>
        <dbReference type="Proteomes" id="UP001596328"/>
    </source>
</evidence>
<proteinExistence type="predicted"/>
<evidence type="ECO:0008006" key="3">
    <source>
        <dbReference type="Google" id="ProtNLM"/>
    </source>
</evidence>
<keyword evidence="2" id="KW-1185">Reference proteome</keyword>
<protein>
    <recommendedName>
        <fullName evidence="3">Thioredoxin</fullName>
    </recommendedName>
</protein>
<dbReference type="SUPFAM" id="SSF52833">
    <property type="entry name" value="Thioredoxin-like"/>
    <property type="match status" value="1"/>
</dbReference>
<evidence type="ECO:0000313" key="1">
    <source>
        <dbReference type="EMBL" id="MFC6724147.1"/>
    </source>
</evidence>
<dbReference type="InterPro" id="IPR036249">
    <property type="entry name" value="Thioredoxin-like_sf"/>
</dbReference>
<dbReference type="AlphaFoldDB" id="A0ABD5RZG3"/>
<sequence length="77" mass="8141">MQVAVVTVGDEILAAVPEGVAVAGVDGEDCFDFRLEYEVNAAPAVVCLRDGEHRLTETGRRSPAAFAELFDGVYAPS</sequence>
<dbReference type="EMBL" id="JBHSWU010000109">
    <property type="protein sequence ID" value="MFC6724147.1"/>
    <property type="molecule type" value="Genomic_DNA"/>
</dbReference>
<dbReference type="Proteomes" id="UP001596328">
    <property type="component" value="Unassembled WGS sequence"/>
</dbReference>
<organism evidence="1 2">
    <name type="scientific">Halobium palmae</name>
    <dbReference type="NCBI Taxonomy" id="1776492"/>
    <lineage>
        <taxon>Archaea</taxon>
        <taxon>Methanobacteriati</taxon>
        <taxon>Methanobacteriota</taxon>
        <taxon>Stenosarchaea group</taxon>
        <taxon>Halobacteria</taxon>
        <taxon>Halobacteriales</taxon>
        <taxon>Haloferacaceae</taxon>
        <taxon>Halobium</taxon>
    </lineage>
</organism>
<gene>
    <name evidence="1" type="ORF">ACFQE1_07120</name>
</gene>